<dbReference type="InterPro" id="IPR001204">
    <property type="entry name" value="Phos_transporter"/>
</dbReference>
<dbReference type="OrthoDB" id="9779554at2"/>
<gene>
    <name evidence="7" type="ORF">PYTT_0679</name>
</gene>
<feature type="transmembrane region" description="Helical" evidence="6">
    <location>
        <begin position="77"/>
        <end position="98"/>
    </location>
</feature>
<feature type="transmembrane region" description="Helical" evidence="6">
    <location>
        <begin position="220"/>
        <end position="242"/>
    </location>
</feature>
<evidence type="ECO:0000256" key="1">
    <source>
        <dbReference type="ARBA" id="ARBA00004141"/>
    </source>
</evidence>
<reference evidence="8" key="1">
    <citation type="submission" date="2016-09" db="EMBL/GenBank/DDBJ databases">
        <authorList>
            <person name="Koehorst J."/>
        </authorList>
    </citation>
    <scope>NUCLEOTIDE SEQUENCE [LARGE SCALE GENOMIC DNA]</scope>
</reference>
<evidence type="ECO:0000313" key="8">
    <source>
        <dbReference type="Proteomes" id="UP000176204"/>
    </source>
</evidence>
<comment type="subcellular location">
    <subcellularLocation>
        <location evidence="1 6">Membrane</location>
        <topology evidence="1 6">Multi-pass membrane protein</topology>
    </subcellularLocation>
</comment>
<sequence>MDTIYWIILLAILCLSIFDLINGVSNDAVNFLTSAIGSKAAPVRVILTVASIGVLVGAIFSGGMMEVARNGIFHPQYFTFHEVMLLFLGVMLCEVILLDTFNTFGLPTSTTVSLVFGILGSATATAFYKNPQEISTFLNTDQALGIVSGILLSVVIAFSVGTIVMWFSRLMFSFRYQRPFKMYGAVWCGLAMTAICYFAMFKGLQSIKNFDGEYVIDPMLMKWIDTNLGVSLLVAFAFWTVLMGLIQHLFMANVLKITVLAGTFSLALAFAGNDLVNFIGVFMGAHDAFWFVHDGWDPASMACLGKGHPCDPNRMYLMIAGFVMVGALWFSRKAKTVIATGVELSRQGDGGIERFGSIPPARAVVRGALAMGDVCKKFFPARMLVRMNRRWDPVPVASNPKDRPSFDLIRASVNLTVASLLISCATSMQLPLSTTYVTFMVAMGSSLADKAWGRESAVYRVTGVLTVISGWFMTGFAAFLLAAVMATVLHYGQEWAIFPLLALVAFILVRSSIYHSRREAKISRKTAVEQVTEENIVSVCSKQVSDSVAEFAEIFDKAFPSFAGGDRRELKDLSLRADSLSARNTEQHKYDVLPILYKMQSQSLDSGYHYVQALDHLNEATTSLSQYTLSMFNYVDNNHTPFSVEQNDDMKEVYGKMKRYIDEISCMLSSGNYANYDYTIVEQEELLQVLARATKRQIKRAQRNQSRTRSSILYLGLLNEMRFMVVQLRALVSDEKNFLTL</sequence>
<dbReference type="PANTHER" id="PTHR11101">
    <property type="entry name" value="PHOSPHATE TRANSPORTER"/>
    <property type="match status" value="1"/>
</dbReference>
<dbReference type="EMBL" id="LT629973">
    <property type="protein sequence ID" value="SEH77851.1"/>
    <property type="molecule type" value="Genomic_DNA"/>
</dbReference>
<evidence type="ECO:0000256" key="3">
    <source>
        <dbReference type="ARBA" id="ARBA00022692"/>
    </source>
</evidence>
<keyword evidence="4 6" id="KW-1133">Transmembrane helix</keyword>
<feature type="transmembrane region" description="Helical" evidence="6">
    <location>
        <begin position="110"/>
        <end position="128"/>
    </location>
</feature>
<dbReference type="GO" id="GO:0016020">
    <property type="term" value="C:membrane"/>
    <property type="evidence" value="ECO:0007669"/>
    <property type="project" value="UniProtKB-SubCell"/>
</dbReference>
<feature type="transmembrane region" description="Helical" evidence="6">
    <location>
        <begin position="315"/>
        <end position="331"/>
    </location>
</feature>
<dbReference type="GO" id="GO:0005315">
    <property type="term" value="F:phosphate transmembrane transporter activity"/>
    <property type="evidence" value="ECO:0007669"/>
    <property type="project" value="InterPro"/>
</dbReference>
<protein>
    <recommendedName>
        <fullName evidence="6">Phosphate transporter</fullName>
    </recommendedName>
</protein>
<name>A0A1C7PAP8_9BACT</name>
<dbReference type="STRING" id="1679444.PYTT_0679"/>
<keyword evidence="8" id="KW-1185">Reference proteome</keyword>
<feature type="transmembrane region" description="Helical" evidence="6">
    <location>
        <begin position="6"/>
        <end position="24"/>
    </location>
</feature>
<feature type="transmembrane region" description="Helical" evidence="6">
    <location>
        <begin position="45"/>
        <end position="65"/>
    </location>
</feature>
<proteinExistence type="inferred from homology"/>
<evidence type="ECO:0000256" key="6">
    <source>
        <dbReference type="RuleBase" id="RU363058"/>
    </source>
</evidence>
<dbReference type="Pfam" id="PF01384">
    <property type="entry name" value="PHO4"/>
    <property type="match status" value="1"/>
</dbReference>
<dbReference type="PANTHER" id="PTHR11101:SF16">
    <property type="entry name" value="PHOSPHATE TRANSPORTER"/>
    <property type="match status" value="1"/>
</dbReference>
<dbReference type="KEGG" id="agl:PYTT_0679"/>
<feature type="transmembrane region" description="Helical" evidence="6">
    <location>
        <begin position="464"/>
        <end position="489"/>
    </location>
</feature>
<accession>A0A1C7PAP8</accession>
<evidence type="ECO:0000256" key="5">
    <source>
        <dbReference type="ARBA" id="ARBA00023136"/>
    </source>
</evidence>
<dbReference type="GO" id="GO:0035435">
    <property type="term" value="P:phosphate ion transmembrane transport"/>
    <property type="evidence" value="ECO:0007669"/>
    <property type="project" value="TreeGrafter"/>
</dbReference>
<feature type="transmembrane region" description="Helical" evidence="6">
    <location>
        <begin position="180"/>
        <end position="200"/>
    </location>
</feature>
<feature type="transmembrane region" description="Helical" evidence="6">
    <location>
        <begin position="143"/>
        <end position="168"/>
    </location>
</feature>
<dbReference type="PATRIC" id="fig|1679444.3.peg.1014"/>
<keyword evidence="5 6" id="KW-0472">Membrane</keyword>
<organism evidence="7 8">
    <name type="scientific">Akkermansia glycaniphila</name>
    <dbReference type="NCBI Taxonomy" id="1679444"/>
    <lineage>
        <taxon>Bacteria</taxon>
        <taxon>Pseudomonadati</taxon>
        <taxon>Verrucomicrobiota</taxon>
        <taxon>Verrucomicrobiia</taxon>
        <taxon>Verrucomicrobiales</taxon>
        <taxon>Akkermansiaceae</taxon>
        <taxon>Akkermansia</taxon>
    </lineage>
</organism>
<dbReference type="AlphaFoldDB" id="A0A1C7PAP8"/>
<evidence type="ECO:0000313" key="7">
    <source>
        <dbReference type="EMBL" id="SEH77851.1"/>
    </source>
</evidence>
<evidence type="ECO:0000256" key="2">
    <source>
        <dbReference type="ARBA" id="ARBA00022448"/>
    </source>
</evidence>
<feature type="transmembrane region" description="Helical" evidence="6">
    <location>
        <begin position="495"/>
        <end position="515"/>
    </location>
</feature>
<keyword evidence="2 6" id="KW-0813">Transport</keyword>
<keyword evidence="3 6" id="KW-0812">Transmembrane</keyword>
<comment type="similarity">
    <text evidence="6">Belongs to the inorganic phosphate transporter (PiT) (TC 2.A.20) family.</text>
</comment>
<evidence type="ECO:0000256" key="4">
    <source>
        <dbReference type="ARBA" id="ARBA00022989"/>
    </source>
</evidence>
<keyword evidence="6" id="KW-0592">Phosphate transport</keyword>
<dbReference type="Proteomes" id="UP000176204">
    <property type="component" value="Chromosome I"/>
</dbReference>
<dbReference type="RefSeq" id="WP_067776950.1">
    <property type="nucleotide sequence ID" value="NZ_JACVVN010000012.1"/>
</dbReference>